<evidence type="ECO:0000313" key="1">
    <source>
        <dbReference type="EMBL" id="EKC69979.1"/>
    </source>
</evidence>
<comment type="caution">
    <text evidence="1">The sequence shown here is derived from an EMBL/GenBank/DDBJ whole genome shotgun (WGS) entry which is preliminary data.</text>
</comment>
<proteinExistence type="predicted"/>
<dbReference type="EMBL" id="AJWY01005311">
    <property type="protein sequence ID" value="EKC69979.1"/>
    <property type="molecule type" value="Genomic_DNA"/>
</dbReference>
<protein>
    <submittedName>
        <fullName evidence="1">Uncharacterized protein</fullName>
    </submittedName>
</protein>
<sequence>MDLVSSYIWRGVYEAGPSLQPGLTLGIGNFTIAAWGSVDFTSSSYKEADLMLSYRLKNITFHLKDLYDEGSASDRNPQISRNYFHFGADSPHRIEAGIEWQVSRKVPITLSWYTILFGARDVDTRGRRCYSSYAK</sequence>
<reference evidence="1" key="1">
    <citation type="journal article" date="2013" name="Environ. Microbiol.">
        <title>Microbiota from the distal guts of lean and obese adolescents exhibit partial functional redundancy besides clear differences in community structure.</title>
        <authorList>
            <person name="Ferrer M."/>
            <person name="Ruiz A."/>
            <person name="Lanza F."/>
            <person name="Haange S.B."/>
            <person name="Oberbach A."/>
            <person name="Till H."/>
            <person name="Bargiela R."/>
            <person name="Campoy C."/>
            <person name="Segura M.T."/>
            <person name="Richter M."/>
            <person name="von Bergen M."/>
            <person name="Seifert J."/>
            <person name="Suarez A."/>
        </authorList>
    </citation>
    <scope>NUCLEOTIDE SEQUENCE</scope>
</reference>
<accession>K1TR02</accession>
<dbReference type="AlphaFoldDB" id="K1TR02"/>
<name>K1TR02_9ZZZZ</name>
<organism evidence="1">
    <name type="scientific">human gut metagenome</name>
    <dbReference type="NCBI Taxonomy" id="408170"/>
    <lineage>
        <taxon>unclassified sequences</taxon>
        <taxon>metagenomes</taxon>
        <taxon>organismal metagenomes</taxon>
    </lineage>
</organism>
<gene>
    <name evidence="1" type="ORF">LEA_08023</name>
</gene>